<evidence type="ECO:0000256" key="3">
    <source>
        <dbReference type="SAM" id="SignalP"/>
    </source>
</evidence>
<dbReference type="Gene3D" id="2.80.10.50">
    <property type="match status" value="1"/>
</dbReference>
<feature type="signal peptide" evidence="3">
    <location>
        <begin position="1"/>
        <end position="24"/>
    </location>
</feature>
<reference evidence="4 5" key="1">
    <citation type="submission" date="2019-04" db="EMBL/GenBank/DDBJ databases">
        <title>An improved genome assembly and genetic linkage map for asparagus bean, Vigna unguiculata ssp. sesquipedialis.</title>
        <authorList>
            <person name="Xia Q."/>
            <person name="Zhang R."/>
            <person name="Dong Y."/>
        </authorList>
    </citation>
    <scope>NUCLEOTIDE SEQUENCE [LARGE SCALE GENOMIC DNA]</scope>
    <source>
        <tissue evidence="4">Leaf</tissue>
    </source>
</reference>
<dbReference type="CDD" id="cd23362">
    <property type="entry name" value="beta-trefoil_STI_WCI3-like"/>
    <property type="match status" value="1"/>
</dbReference>
<dbReference type="PANTHER" id="PTHR33107">
    <property type="entry name" value="KUNITZ TRYPSIN INHIBITOR 2"/>
    <property type="match status" value="1"/>
</dbReference>
<keyword evidence="3" id="KW-0732">Signal</keyword>
<sequence length="211" mass="22480">MKFTILFSLFLFCGFTSYLPSATAIVVDTDGNLLRNGGTYFITPVIVTGNGGGVAFAATGNETCPLTVIQVPSPFSNGLPIEISTPLKILYIEEGRLVDIAFRFVAPCAATSSRWTAVKEGVEETLSIKLAGYDNPVPGRFKIKSVTVDIGGYNLLFCPDNGSSCGYVGIQIDATGTRRLVVTQSKKGALWIRFQRAIYALPATASAYASA</sequence>
<dbReference type="PANTHER" id="PTHR33107:SF81">
    <property type="entry name" value="TRYPSIN INHIBITOR A"/>
    <property type="match status" value="1"/>
</dbReference>
<evidence type="ECO:0000256" key="2">
    <source>
        <dbReference type="ARBA" id="ARBA00023157"/>
    </source>
</evidence>
<dbReference type="AlphaFoldDB" id="A0A4D6NGZ6"/>
<keyword evidence="5" id="KW-1185">Reference proteome</keyword>
<gene>
    <name evidence="4" type="ORF">DEO72_LG10g2430</name>
</gene>
<dbReference type="Proteomes" id="UP000501690">
    <property type="component" value="Linkage Group LG10"/>
</dbReference>
<dbReference type="GO" id="GO:0004866">
    <property type="term" value="F:endopeptidase inhibitor activity"/>
    <property type="evidence" value="ECO:0007669"/>
    <property type="project" value="InterPro"/>
</dbReference>
<dbReference type="InterPro" id="IPR002160">
    <property type="entry name" value="Prot_inh_Kunz-lg"/>
</dbReference>
<protein>
    <submittedName>
        <fullName evidence="4">Kunitz inhibitor ST1-like</fullName>
    </submittedName>
</protein>
<evidence type="ECO:0000313" key="5">
    <source>
        <dbReference type="Proteomes" id="UP000501690"/>
    </source>
</evidence>
<comment type="similarity">
    <text evidence="1">Belongs to the protease inhibitor I3 (leguminous Kunitz-type inhibitor) family.</text>
</comment>
<evidence type="ECO:0000313" key="4">
    <source>
        <dbReference type="EMBL" id="QCE11197.1"/>
    </source>
</evidence>
<dbReference type="Gramene" id="Vigun05g143900.1.v1.2">
    <property type="protein sequence ID" value="Vigun05g143900.1.v1.2.CDS.1"/>
    <property type="gene ID" value="Vigun05g143900.v1.2"/>
</dbReference>
<organism evidence="4 5">
    <name type="scientific">Vigna unguiculata</name>
    <name type="common">Cowpea</name>
    <dbReference type="NCBI Taxonomy" id="3917"/>
    <lineage>
        <taxon>Eukaryota</taxon>
        <taxon>Viridiplantae</taxon>
        <taxon>Streptophyta</taxon>
        <taxon>Embryophyta</taxon>
        <taxon>Tracheophyta</taxon>
        <taxon>Spermatophyta</taxon>
        <taxon>Magnoliopsida</taxon>
        <taxon>eudicotyledons</taxon>
        <taxon>Gunneridae</taxon>
        <taxon>Pentapetalae</taxon>
        <taxon>rosids</taxon>
        <taxon>fabids</taxon>
        <taxon>Fabales</taxon>
        <taxon>Fabaceae</taxon>
        <taxon>Papilionoideae</taxon>
        <taxon>50 kb inversion clade</taxon>
        <taxon>NPAAA clade</taxon>
        <taxon>indigoferoid/millettioid clade</taxon>
        <taxon>Phaseoleae</taxon>
        <taxon>Vigna</taxon>
    </lineage>
</organism>
<dbReference type="SMART" id="SM00452">
    <property type="entry name" value="STI"/>
    <property type="match status" value="1"/>
</dbReference>
<proteinExistence type="inferred from homology"/>
<dbReference type="PRINTS" id="PR00291">
    <property type="entry name" value="KUNITZINHBTR"/>
</dbReference>
<dbReference type="EMBL" id="CP039354">
    <property type="protein sequence ID" value="QCE11197.1"/>
    <property type="molecule type" value="Genomic_DNA"/>
</dbReference>
<dbReference type="InterPro" id="IPR011065">
    <property type="entry name" value="Kunitz_inhibitor_STI-like_sf"/>
</dbReference>
<dbReference type="PROSITE" id="PS00283">
    <property type="entry name" value="SOYBEAN_KUNITZ"/>
    <property type="match status" value="1"/>
</dbReference>
<feature type="chain" id="PRO_5020028686" evidence="3">
    <location>
        <begin position="25"/>
        <end position="211"/>
    </location>
</feature>
<name>A0A4D6NGZ6_VIGUN</name>
<accession>A0A4D6NGZ6</accession>
<keyword evidence="2" id="KW-1015">Disulfide bond</keyword>
<evidence type="ECO:0000256" key="1">
    <source>
        <dbReference type="ARBA" id="ARBA00005440"/>
    </source>
</evidence>
<dbReference type="Pfam" id="PF00197">
    <property type="entry name" value="Kunitz_legume"/>
    <property type="match status" value="1"/>
</dbReference>
<dbReference type="OrthoDB" id="1918435at2759"/>
<dbReference type="SUPFAM" id="SSF50386">
    <property type="entry name" value="STI-like"/>
    <property type="match status" value="1"/>
</dbReference>